<organism evidence="2">
    <name type="scientific">marine metagenome</name>
    <dbReference type="NCBI Taxonomy" id="408172"/>
    <lineage>
        <taxon>unclassified sequences</taxon>
        <taxon>metagenomes</taxon>
        <taxon>ecological metagenomes</taxon>
    </lineage>
</organism>
<dbReference type="AlphaFoldDB" id="A0A382CKE9"/>
<accession>A0A382CKE9</accession>
<gene>
    <name evidence="2" type="ORF">METZ01_LOCUS179409</name>
</gene>
<proteinExistence type="predicted"/>
<protein>
    <submittedName>
        <fullName evidence="2">Uncharacterized protein</fullName>
    </submittedName>
</protein>
<sequence length="50" mass="5470">MKTDTPQDRSIWELGVRLILLILLVPMPLTVLLAGVIVGKKGADNWLASI</sequence>
<reference evidence="2" key="1">
    <citation type="submission" date="2018-05" db="EMBL/GenBank/DDBJ databases">
        <authorList>
            <person name="Lanie J.A."/>
            <person name="Ng W.-L."/>
            <person name="Kazmierczak K.M."/>
            <person name="Andrzejewski T.M."/>
            <person name="Davidsen T.M."/>
            <person name="Wayne K.J."/>
            <person name="Tettelin H."/>
            <person name="Glass J.I."/>
            <person name="Rusch D."/>
            <person name="Podicherti R."/>
            <person name="Tsui H.-C.T."/>
            <person name="Winkler M.E."/>
        </authorList>
    </citation>
    <scope>NUCLEOTIDE SEQUENCE</scope>
</reference>
<dbReference type="EMBL" id="UINC01034940">
    <property type="protein sequence ID" value="SVB26555.1"/>
    <property type="molecule type" value="Genomic_DNA"/>
</dbReference>
<feature type="transmembrane region" description="Helical" evidence="1">
    <location>
        <begin position="18"/>
        <end position="38"/>
    </location>
</feature>
<keyword evidence="1" id="KW-0472">Membrane</keyword>
<keyword evidence="1" id="KW-1133">Transmembrane helix</keyword>
<name>A0A382CKE9_9ZZZZ</name>
<evidence type="ECO:0000313" key="2">
    <source>
        <dbReference type="EMBL" id="SVB26555.1"/>
    </source>
</evidence>
<feature type="non-terminal residue" evidence="2">
    <location>
        <position position="50"/>
    </location>
</feature>
<keyword evidence="1" id="KW-0812">Transmembrane</keyword>
<evidence type="ECO:0000256" key="1">
    <source>
        <dbReference type="SAM" id="Phobius"/>
    </source>
</evidence>